<dbReference type="AlphaFoldDB" id="A0A437ACR0"/>
<evidence type="ECO:0000313" key="2">
    <source>
        <dbReference type="Proteomes" id="UP000283090"/>
    </source>
</evidence>
<dbReference type="OrthoDB" id="5277255at2759"/>
<dbReference type="SUPFAM" id="SSF81383">
    <property type="entry name" value="F-box domain"/>
    <property type="match status" value="1"/>
</dbReference>
<dbReference type="RefSeq" id="XP_067494460.1">
    <property type="nucleotide sequence ID" value="XM_067631966.1"/>
</dbReference>
<organism evidence="1 2">
    <name type="scientific">Arthrobotrys flagrans</name>
    <name type="common">Nematode-trapping fungus</name>
    <name type="synonym">Trichothecium flagrans</name>
    <dbReference type="NCBI Taxonomy" id="97331"/>
    <lineage>
        <taxon>Eukaryota</taxon>
        <taxon>Fungi</taxon>
        <taxon>Dikarya</taxon>
        <taxon>Ascomycota</taxon>
        <taxon>Pezizomycotina</taxon>
        <taxon>Orbiliomycetes</taxon>
        <taxon>Orbiliales</taxon>
        <taxon>Orbiliaceae</taxon>
        <taxon>Arthrobotrys</taxon>
    </lineage>
</organism>
<dbReference type="VEuPathDB" id="FungiDB:DFL_003079"/>
<keyword evidence="2" id="KW-1185">Reference proteome</keyword>
<comment type="caution">
    <text evidence="1">The sequence shown here is derived from an EMBL/GenBank/DDBJ whole genome shotgun (WGS) entry which is preliminary data.</text>
</comment>
<evidence type="ECO:0008006" key="3">
    <source>
        <dbReference type="Google" id="ProtNLM"/>
    </source>
</evidence>
<sequence>MSTTPPLLRLPYELHEKIALSLTTAADTLSLTNTCTLLRQTLKSSNKLWYRLLHLSGSVEHEYDAYIPGRDYFKRVVRIRQGRRLRCQSCLGREGVRTVDCHIGGGGDCHPRNFDFGGGGREGEKTVAFFGVWCGECLGERFYDIASFESMQDIFWEGIVNPPLLRLPKWLVCKTLSEQYTNRYAPPSKSTNPFSTNQNPILSIPKSDAIALTDATTDDEATDEVLKRISRRNEKLAELTKRTKLQERKYVLDCMVEAYEDFYGDLHRETPVHVFEMWWEREVFGIERDAEGKEVVVGRNLRDPVGGYVAWCWTGVQDFDEREYEAWR</sequence>
<dbReference type="EMBL" id="SAEB01000003">
    <property type="protein sequence ID" value="RVD88916.1"/>
    <property type="molecule type" value="Genomic_DNA"/>
</dbReference>
<name>A0A437ACR0_ARTFL</name>
<reference evidence="1 2" key="1">
    <citation type="submission" date="2019-01" db="EMBL/GenBank/DDBJ databases">
        <title>Intercellular communication is required for trap formation in the nematode-trapping fungus Duddingtonia flagrans.</title>
        <authorList>
            <person name="Youssar L."/>
            <person name="Wernet V."/>
            <person name="Hensel N."/>
            <person name="Hildebrandt H.-G."/>
            <person name="Fischer R."/>
        </authorList>
    </citation>
    <scope>NUCLEOTIDE SEQUENCE [LARGE SCALE GENOMIC DNA]</scope>
    <source>
        <strain evidence="1 2">CBS H-5679</strain>
    </source>
</reference>
<proteinExistence type="predicted"/>
<dbReference type="Proteomes" id="UP000283090">
    <property type="component" value="Unassembled WGS sequence"/>
</dbReference>
<protein>
    <recommendedName>
        <fullName evidence="3">F-box domain-containing protein</fullName>
    </recommendedName>
</protein>
<dbReference type="GeneID" id="93585390"/>
<dbReference type="InterPro" id="IPR036047">
    <property type="entry name" value="F-box-like_dom_sf"/>
</dbReference>
<evidence type="ECO:0000313" key="1">
    <source>
        <dbReference type="EMBL" id="RVD88916.1"/>
    </source>
</evidence>
<gene>
    <name evidence="1" type="ORF">DFL_003079</name>
</gene>
<accession>A0A437ACR0</accession>